<dbReference type="GO" id="GO:0016298">
    <property type="term" value="F:lipase activity"/>
    <property type="evidence" value="ECO:0000318"/>
    <property type="project" value="GO_Central"/>
</dbReference>
<keyword evidence="3" id="KW-1185">Reference proteome</keyword>
<evidence type="ECO:0000259" key="1">
    <source>
        <dbReference type="Pfam" id="PF12146"/>
    </source>
</evidence>
<protein>
    <recommendedName>
        <fullName evidence="1">Serine aminopeptidase S33 domain-containing protein</fullName>
    </recommendedName>
</protein>
<evidence type="ECO:0000313" key="3">
    <source>
        <dbReference type="Proteomes" id="UP000000768"/>
    </source>
</evidence>
<dbReference type="InterPro" id="IPR029058">
    <property type="entry name" value="AB_hydrolase_fold"/>
</dbReference>
<dbReference type="InterPro" id="IPR022742">
    <property type="entry name" value="Hydrolase_4"/>
</dbReference>
<dbReference type="eggNOG" id="KOG1455">
    <property type="taxonomic scope" value="Eukaryota"/>
</dbReference>
<sequence length="286" mass="32532">EYVLNARGINIFTCQWSHLNFEPKALIFLCHGTGTRLAQDGFVVHRMDYEGHGKSSGLQGYISSFDDIVVDSYKVLCKIHGGAIVLMLHRREPTFWDGAILVALICKMVEDMKPQPIVILTLSKLSNVIPLWRIIPNEDIIDRAIKSEEWREEVRNNHYCYKGKPRVKTGYEIFIASLDMKAILISYRNQIVLSDVNVQKNQQHLLSQNIVKIHVDTHAHILLVTLPFIIVHGSDDDVTDPTSKDKTLKLYPGMCHALTSGEPKENIDIVFSDIVKWLNERVSSIS</sequence>
<feature type="domain" description="Serine aminopeptidase S33" evidence="1">
    <location>
        <begin position="31"/>
        <end position="259"/>
    </location>
</feature>
<dbReference type="Gene3D" id="3.40.50.1820">
    <property type="entry name" value="alpha/beta hydrolase"/>
    <property type="match status" value="1"/>
</dbReference>
<dbReference type="SUPFAM" id="SSF53474">
    <property type="entry name" value="alpha/beta-Hydrolases"/>
    <property type="match status" value="1"/>
</dbReference>
<feature type="non-terminal residue" evidence="2">
    <location>
        <position position="286"/>
    </location>
</feature>
<dbReference type="STRING" id="4558.A0A1B6PAP3"/>
<name>A0A1B6PAP3_SORBI</name>
<dbReference type="InterPro" id="IPR051044">
    <property type="entry name" value="MAG_DAG_Lipase"/>
</dbReference>
<dbReference type="PANTHER" id="PTHR11614">
    <property type="entry name" value="PHOSPHOLIPASE-RELATED"/>
    <property type="match status" value="1"/>
</dbReference>
<dbReference type="EMBL" id="CM000767">
    <property type="protein sequence ID" value="KXG22743.2"/>
    <property type="molecule type" value="Genomic_DNA"/>
</dbReference>
<organism evidence="2 3">
    <name type="scientific">Sorghum bicolor</name>
    <name type="common">Sorghum</name>
    <name type="synonym">Sorghum vulgare</name>
    <dbReference type="NCBI Taxonomy" id="4558"/>
    <lineage>
        <taxon>Eukaryota</taxon>
        <taxon>Viridiplantae</taxon>
        <taxon>Streptophyta</taxon>
        <taxon>Embryophyta</taxon>
        <taxon>Tracheophyta</taxon>
        <taxon>Spermatophyta</taxon>
        <taxon>Magnoliopsida</taxon>
        <taxon>Liliopsida</taxon>
        <taxon>Poales</taxon>
        <taxon>Poaceae</taxon>
        <taxon>PACMAD clade</taxon>
        <taxon>Panicoideae</taxon>
        <taxon>Andropogonodae</taxon>
        <taxon>Andropogoneae</taxon>
        <taxon>Sorghinae</taxon>
        <taxon>Sorghum</taxon>
    </lineage>
</organism>
<reference evidence="2 3" key="1">
    <citation type="journal article" date="2009" name="Nature">
        <title>The Sorghum bicolor genome and the diversification of grasses.</title>
        <authorList>
            <person name="Paterson A.H."/>
            <person name="Bowers J.E."/>
            <person name="Bruggmann R."/>
            <person name="Dubchak I."/>
            <person name="Grimwood J."/>
            <person name="Gundlach H."/>
            <person name="Haberer G."/>
            <person name="Hellsten U."/>
            <person name="Mitros T."/>
            <person name="Poliakov A."/>
            <person name="Schmutz J."/>
            <person name="Spannagl M."/>
            <person name="Tang H."/>
            <person name="Wang X."/>
            <person name="Wicker T."/>
            <person name="Bharti A.K."/>
            <person name="Chapman J."/>
            <person name="Feltus F.A."/>
            <person name="Gowik U."/>
            <person name="Grigoriev I.V."/>
            <person name="Lyons E."/>
            <person name="Maher C.A."/>
            <person name="Martis M."/>
            <person name="Narechania A."/>
            <person name="Otillar R.P."/>
            <person name="Penning B.W."/>
            <person name="Salamov A.A."/>
            <person name="Wang Y."/>
            <person name="Zhang L."/>
            <person name="Carpita N.C."/>
            <person name="Freeling M."/>
            <person name="Gingle A.R."/>
            <person name="Hash C.T."/>
            <person name="Keller B."/>
            <person name="Klein P."/>
            <person name="Kresovich S."/>
            <person name="McCann M.C."/>
            <person name="Ming R."/>
            <person name="Peterson D.G."/>
            <person name="Mehboob-ur-Rahman"/>
            <person name="Ware D."/>
            <person name="Westhoff P."/>
            <person name="Mayer K.F."/>
            <person name="Messing J."/>
            <person name="Rokhsar D.S."/>
        </authorList>
    </citation>
    <scope>NUCLEOTIDE SEQUENCE [LARGE SCALE GENOMIC DNA]</scope>
    <source>
        <strain evidence="3">cv. BTx623</strain>
    </source>
</reference>
<dbReference type="Pfam" id="PF12146">
    <property type="entry name" value="Hydrolase_4"/>
    <property type="match status" value="1"/>
</dbReference>
<dbReference type="Gramene" id="KXG22743">
    <property type="protein sequence ID" value="KXG22743"/>
    <property type="gene ID" value="SORBI_3008G000201"/>
</dbReference>
<evidence type="ECO:0000313" key="2">
    <source>
        <dbReference type="EMBL" id="KXG22743.2"/>
    </source>
</evidence>
<dbReference type="AlphaFoldDB" id="A0A1B6PAP3"/>
<dbReference type="InParanoid" id="A0A1B6PAP3"/>
<dbReference type="Proteomes" id="UP000000768">
    <property type="component" value="Chromosome 8"/>
</dbReference>
<proteinExistence type="predicted"/>
<accession>A0A1B6PAP3</accession>
<gene>
    <name evidence="2" type="ORF">SORBI_3008G000201</name>
</gene>
<dbReference type="OMA" id="VALICKM"/>
<dbReference type="GO" id="GO:0016020">
    <property type="term" value="C:membrane"/>
    <property type="evidence" value="ECO:0000318"/>
    <property type="project" value="GO_Central"/>
</dbReference>
<reference evidence="3" key="2">
    <citation type="journal article" date="2018" name="Plant J.">
        <title>The Sorghum bicolor reference genome: improved assembly, gene annotations, a transcriptome atlas, and signatures of genome organization.</title>
        <authorList>
            <person name="McCormick R.F."/>
            <person name="Truong S.K."/>
            <person name="Sreedasyam A."/>
            <person name="Jenkins J."/>
            <person name="Shu S."/>
            <person name="Sims D."/>
            <person name="Kennedy M."/>
            <person name="Amirebrahimi M."/>
            <person name="Weers B.D."/>
            <person name="McKinley B."/>
            <person name="Mattison A."/>
            <person name="Morishige D.T."/>
            <person name="Grimwood J."/>
            <person name="Schmutz J."/>
            <person name="Mullet J.E."/>
        </authorList>
    </citation>
    <scope>NUCLEOTIDE SEQUENCE [LARGE SCALE GENOMIC DNA]</scope>
    <source>
        <strain evidence="3">cv. BTx623</strain>
    </source>
</reference>